<dbReference type="EMBL" id="KC994902">
    <property type="protein sequence ID" value="AHN92146.1"/>
    <property type="molecule type" value="Genomic_DNA"/>
</dbReference>
<dbReference type="Pfam" id="PF06024">
    <property type="entry name" value="Orf78"/>
    <property type="match status" value="1"/>
</dbReference>
<gene>
    <name evidence="2" type="primary">ORF96</name>
    <name evidence="3" type="ORF">AsGV107</name>
    <name evidence="4" type="ORF">AsGV110</name>
    <name evidence="2" type="ORF">AsGVgp096</name>
</gene>
<organism evidence="2 5">
    <name type="scientific">Agrotis segetum granulosis virus</name>
    <name type="common">AsGV</name>
    <name type="synonym">Agrotis segetum granulovirus</name>
    <dbReference type="NCBI Taxonomy" id="10464"/>
    <lineage>
        <taxon>Viruses</taxon>
        <taxon>Viruses incertae sedis</taxon>
        <taxon>Naldaviricetes</taxon>
        <taxon>Lefavirales</taxon>
        <taxon>Baculoviridae</taxon>
        <taxon>Betabaculovirus</taxon>
        <taxon>Betabaculovirus agsegetum</taxon>
    </lineage>
</organism>
<feature type="transmembrane region" description="Helical" evidence="1">
    <location>
        <begin position="56"/>
        <end position="78"/>
    </location>
</feature>
<evidence type="ECO:0000313" key="5">
    <source>
        <dbReference type="Proteomes" id="UP000202635"/>
    </source>
</evidence>
<keyword evidence="1" id="KW-1133">Transmembrane helix</keyword>
<sequence length="105" mass="12111">MNGLHIPFEKLKKVENLEGIPLKLAHANNNESPQSLYSKSDGENNVSNAKNEPLNIWFYAIGFIVVIVIVFVIVYIVVSRLNKSKHLNEEYIPEEDEYIYGRVEY</sequence>
<reference evidence="2 5" key="1">
    <citation type="submission" date="2004-09" db="EMBL/GenBank/DDBJ databases">
        <authorList>
            <person name="Ai X.L."/>
            <person name="Wang Z.F."/>
            <person name="Wang B."/>
            <person name="Zhang W."/>
            <person name="Li F."/>
            <person name="Fu J.H."/>
            <person name="Cui C.S."/>
            <person name="Shi Y.H."/>
            <person name="He M."/>
        </authorList>
    </citation>
    <scope>NUCLEOTIDE SEQUENCE [LARGE SCALE GENOMIC DNA]</scope>
</reference>
<keyword evidence="6" id="KW-1185">Reference proteome</keyword>
<dbReference type="InterPro" id="IPR009261">
    <property type="entry name" value="AcMNPV_AC78"/>
</dbReference>
<reference evidence="3" key="2">
    <citation type="journal article" date="2014" name="Arch. Virol.">
        <title>Complete genome sequence of Agrotis segetum granulovirus Shanghai strain.</title>
        <authorList>
            <person name="Zhang X."/>
            <person name="Liang Z."/>
            <person name="Yin X."/>
            <person name="Wang J."/>
            <person name="Shao X."/>
        </authorList>
    </citation>
    <scope>NUCLEOTIDE SEQUENCE</scope>
    <source>
        <strain evidence="3">L1</strain>
    </source>
</reference>
<evidence type="ECO:0000313" key="4">
    <source>
        <dbReference type="EMBL" id="AKN63384.1"/>
    </source>
</evidence>
<dbReference type="Proteomes" id="UP000202635">
    <property type="component" value="Genome"/>
</dbReference>
<evidence type="ECO:0000313" key="2">
    <source>
        <dbReference type="EMBL" id="AAS82642.1"/>
    </source>
</evidence>
<evidence type="ECO:0000256" key="1">
    <source>
        <dbReference type="SAM" id="Phobius"/>
    </source>
</evidence>
<protein>
    <submittedName>
        <fullName evidence="2">ORF96</fullName>
    </submittedName>
</protein>
<dbReference type="Proteomes" id="UP000232958">
    <property type="component" value="Segment"/>
</dbReference>
<keyword evidence="1" id="KW-0472">Membrane</keyword>
<evidence type="ECO:0000313" key="3">
    <source>
        <dbReference type="EMBL" id="AHN92146.1"/>
    </source>
</evidence>
<accession>Q6QXL6</accession>
<keyword evidence="1" id="KW-0812">Transmembrane</keyword>
<reference evidence="4 6" key="3">
    <citation type="submission" date="2015-05" db="EMBL/GenBank/DDBJ databases">
        <title>Complete Sequence of an Agrotis segetum granulovirus isolate from Europe.</title>
        <authorList>
            <person name="Gueli Alletti G."/>
            <person name="Wennmann J.T."/>
            <person name="Jehle J.A."/>
        </authorList>
    </citation>
    <scope>NUCLEOTIDE SEQUENCE [LARGE SCALE GENOMIC DNA]</scope>
    <source>
        <strain evidence="4 6">DA</strain>
    </source>
</reference>
<dbReference type="EMBL" id="KR584663">
    <property type="protein sequence ID" value="AKN63384.1"/>
    <property type="molecule type" value="Genomic_DNA"/>
</dbReference>
<organismHost>
    <name type="scientific">Agrotis segetum</name>
    <name type="common">Turnip moth</name>
    <dbReference type="NCBI Taxonomy" id="47767"/>
</organismHost>
<dbReference type="EMBL" id="AY522332">
    <property type="protein sequence ID" value="AAS82642.1"/>
    <property type="molecule type" value="Genomic_DNA"/>
</dbReference>
<name>Q6QXL6_GVAS</name>
<evidence type="ECO:0000313" key="6">
    <source>
        <dbReference type="Proteomes" id="UP000232958"/>
    </source>
</evidence>
<proteinExistence type="predicted"/>